<feature type="domain" description="Erythromycin biosynthesis protein CIII-like N-terminal" evidence="6">
    <location>
        <begin position="22"/>
        <end position="245"/>
    </location>
</feature>
<dbReference type="RefSeq" id="WP_270159423.1">
    <property type="nucleotide sequence ID" value="NZ_JAPNNL010000241.1"/>
</dbReference>
<dbReference type="Proteomes" id="UP001144036">
    <property type="component" value="Unassembled WGS sequence"/>
</dbReference>
<dbReference type="InterPro" id="IPR050426">
    <property type="entry name" value="Glycosyltransferase_28"/>
</dbReference>
<evidence type="ECO:0000259" key="6">
    <source>
        <dbReference type="Pfam" id="PF21036"/>
    </source>
</evidence>
<keyword evidence="4" id="KW-0045">Antibiotic biosynthesis</keyword>
<keyword evidence="2" id="KW-0328">Glycosyltransferase</keyword>
<organism evidence="7 8">
    <name type="scientific">Nonomuraea corallina</name>
    <dbReference type="NCBI Taxonomy" id="2989783"/>
    <lineage>
        <taxon>Bacteria</taxon>
        <taxon>Bacillati</taxon>
        <taxon>Actinomycetota</taxon>
        <taxon>Actinomycetes</taxon>
        <taxon>Streptosporangiales</taxon>
        <taxon>Streptosporangiaceae</taxon>
        <taxon>Nonomuraea</taxon>
    </lineage>
</organism>
<dbReference type="NCBIfam" id="TIGR04516">
    <property type="entry name" value="glycosyl_450act"/>
    <property type="match status" value="1"/>
</dbReference>
<dbReference type="PANTHER" id="PTHR48050:SF13">
    <property type="entry name" value="STEROL 3-BETA-GLUCOSYLTRANSFERASE UGT80A2"/>
    <property type="match status" value="1"/>
</dbReference>
<name>A0ABT4SML0_9ACTN</name>
<evidence type="ECO:0000259" key="5">
    <source>
        <dbReference type="Pfam" id="PF06722"/>
    </source>
</evidence>
<dbReference type="PANTHER" id="PTHR48050">
    <property type="entry name" value="STEROL 3-BETA-GLUCOSYLTRANSFERASE"/>
    <property type="match status" value="1"/>
</dbReference>
<dbReference type="InterPro" id="IPR030953">
    <property type="entry name" value="Glycosyl_450act"/>
</dbReference>
<keyword evidence="3" id="KW-0808">Transferase</keyword>
<keyword evidence="8" id="KW-1185">Reference proteome</keyword>
<evidence type="ECO:0000256" key="4">
    <source>
        <dbReference type="ARBA" id="ARBA00023194"/>
    </source>
</evidence>
<dbReference type="CDD" id="cd03784">
    <property type="entry name" value="GT1_Gtf-like"/>
    <property type="match status" value="1"/>
</dbReference>
<dbReference type="Gene3D" id="3.40.50.2000">
    <property type="entry name" value="Glycogen Phosphorylase B"/>
    <property type="match status" value="2"/>
</dbReference>
<proteinExistence type="inferred from homology"/>
<dbReference type="InterPro" id="IPR002213">
    <property type="entry name" value="UDP_glucos_trans"/>
</dbReference>
<sequence>MRVLIASEAERTHFLSLVPLAWALRTAGHEVRVAGHPALAPAVTGAGLTAVPLGRDHVFGRVIRRVGHTSDEDLALPVVHPEIGFDDLRRWYRRVVPWWWRAVNEPLMADLVAFCRHWRPDLVIWEQVTYAAAIAARACGAAHARMLWGVDLLTWLRRRYLSHQPREDPLAEWLSARARAFGSVFEEDMTSGQFTIGYAPAALEPELDPPLDRVGMRFVAYNGRAVVPAWLREQVTRPRVCLSLGTTAVERMGRYSVDVADLLDALADLDVEVVATLAAGERARLRSVPGNVRLVGYTPLHALLPTCSAMIGWGGAGTVFTGMYYGVPQLVLSHAYMFDPPLYGRLLAGRGAGLTIPDREMTPGGVREAVRALVEEPGFRHEAGRLRAEMLAMPAPNQVVPALEERVAALRG</sequence>
<evidence type="ECO:0000256" key="2">
    <source>
        <dbReference type="ARBA" id="ARBA00022676"/>
    </source>
</evidence>
<protein>
    <submittedName>
        <fullName evidence="7">Activator-dependent family glycosyltransferase</fullName>
    </submittedName>
</protein>
<dbReference type="InterPro" id="IPR048284">
    <property type="entry name" value="EryCIII-like_N"/>
</dbReference>
<dbReference type="Pfam" id="PF06722">
    <property type="entry name" value="EryCIII-like_C"/>
    <property type="match status" value="1"/>
</dbReference>
<evidence type="ECO:0000313" key="8">
    <source>
        <dbReference type="Proteomes" id="UP001144036"/>
    </source>
</evidence>
<evidence type="ECO:0000256" key="1">
    <source>
        <dbReference type="ARBA" id="ARBA00006962"/>
    </source>
</evidence>
<dbReference type="Pfam" id="PF21036">
    <property type="entry name" value="EryCIII-like_N"/>
    <property type="match status" value="1"/>
</dbReference>
<feature type="domain" description="Erythromycin biosynthesis protein CIII-like C-terminal" evidence="5">
    <location>
        <begin position="261"/>
        <end position="405"/>
    </location>
</feature>
<dbReference type="EMBL" id="JAPNNL010000241">
    <property type="protein sequence ID" value="MDA0638484.1"/>
    <property type="molecule type" value="Genomic_DNA"/>
</dbReference>
<reference evidence="7" key="1">
    <citation type="submission" date="2022-11" db="EMBL/GenBank/DDBJ databases">
        <title>Nonomuraea corallina sp. nov., a new species of the genus Nonomuraea isolated from sea side sediment in Thai sea.</title>
        <authorList>
            <person name="Ngamcharungchit C."/>
            <person name="Matsumoto A."/>
            <person name="Suriyachadkun C."/>
            <person name="Panbangred W."/>
            <person name="Inahashi Y."/>
            <person name="Intra B."/>
        </authorList>
    </citation>
    <scope>NUCLEOTIDE SEQUENCE</scope>
    <source>
        <strain evidence="7">MCN248</strain>
    </source>
</reference>
<dbReference type="InterPro" id="IPR010610">
    <property type="entry name" value="EryCIII-like_C"/>
</dbReference>
<evidence type="ECO:0000256" key="3">
    <source>
        <dbReference type="ARBA" id="ARBA00022679"/>
    </source>
</evidence>
<comment type="similarity">
    <text evidence="1">Belongs to the glycosyltransferase 28 family.</text>
</comment>
<dbReference type="SUPFAM" id="SSF53756">
    <property type="entry name" value="UDP-Glycosyltransferase/glycogen phosphorylase"/>
    <property type="match status" value="1"/>
</dbReference>
<evidence type="ECO:0000313" key="7">
    <source>
        <dbReference type="EMBL" id="MDA0638484.1"/>
    </source>
</evidence>
<gene>
    <name evidence="7" type="ORF">OUY22_34190</name>
</gene>
<comment type="caution">
    <text evidence="7">The sequence shown here is derived from an EMBL/GenBank/DDBJ whole genome shotgun (WGS) entry which is preliminary data.</text>
</comment>
<accession>A0ABT4SML0</accession>